<dbReference type="InterPro" id="IPR040442">
    <property type="entry name" value="Pyrv_kinase-like_dom_sf"/>
</dbReference>
<keyword evidence="2" id="KW-0479">Metal-binding</keyword>
<proteinExistence type="inferred from homology"/>
<protein>
    <submittedName>
        <fullName evidence="5">Aldolase</fullName>
    </submittedName>
</protein>
<keyword evidence="6" id="KW-1185">Reference proteome</keyword>
<reference evidence="5" key="1">
    <citation type="submission" date="2020-07" db="EMBL/GenBank/DDBJ databases">
        <title>Genomic analysis of a strain of Sedimentibacter Hydroxybenzoicus DSM7310.</title>
        <authorList>
            <person name="Ma S."/>
        </authorList>
    </citation>
    <scope>NUCLEOTIDE SEQUENCE</scope>
    <source>
        <strain evidence="5">DSM 7310</strain>
    </source>
</reference>
<comment type="caution">
    <text evidence="5">The sequence shown here is derived from an EMBL/GenBank/DDBJ whole genome shotgun (WGS) entry which is preliminary data.</text>
</comment>
<dbReference type="GO" id="GO:0005737">
    <property type="term" value="C:cytoplasm"/>
    <property type="evidence" value="ECO:0007669"/>
    <property type="project" value="TreeGrafter"/>
</dbReference>
<keyword evidence="3" id="KW-0456">Lyase</keyword>
<evidence type="ECO:0000256" key="3">
    <source>
        <dbReference type="ARBA" id="ARBA00023239"/>
    </source>
</evidence>
<dbReference type="InterPro" id="IPR050251">
    <property type="entry name" value="HpcH-HpaI_aldolase"/>
</dbReference>
<feature type="domain" description="HpcH/HpaI aldolase/citrate lyase" evidence="4">
    <location>
        <begin position="18"/>
        <end position="238"/>
    </location>
</feature>
<dbReference type="RefSeq" id="WP_179238480.1">
    <property type="nucleotide sequence ID" value="NZ_JACBNQ010000013.1"/>
</dbReference>
<name>A0A974BKN8_SEDHY</name>
<evidence type="ECO:0000313" key="6">
    <source>
        <dbReference type="Proteomes" id="UP000611629"/>
    </source>
</evidence>
<dbReference type="AlphaFoldDB" id="A0A974BKN8"/>
<dbReference type="Proteomes" id="UP000611629">
    <property type="component" value="Unassembled WGS sequence"/>
</dbReference>
<dbReference type="EMBL" id="JACBNQ010000013">
    <property type="protein sequence ID" value="NYB74773.1"/>
    <property type="molecule type" value="Genomic_DNA"/>
</dbReference>
<dbReference type="SUPFAM" id="SSF51621">
    <property type="entry name" value="Phosphoenolpyruvate/pyruvate domain"/>
    <property type="match status" value="1"/>
</dbReference>
<dbReference type="GO" id="GO:0046872">
    <property type="term" value="F:metal ion binding"/>
    <property type="evidence" value="ECO:0007669"/>
    <property type="project" value="UniProtKB-KW"/>
</dbReference>
<organism evidence="5 6">
    <name type="scientific">Sedimentibacter hydroxybenzoicus DSM 7310</name>
    <dbReference type="NCBI Taxonomy" id="1123245"/>
    <lineage>
        <taxon>Bacteria</taxon>
        <taxon>Bacillati</taxon>
        <taxon>Bacillota</taxon>
        <taxon>Tissierellia</taxon>
        <taxon>Sedimentibacter</taxon>
    </lineage>
</organism>
<dbReference type="InterPro" id="IPR005000">
    <property type="entry name" value="Aldolase/citrate-lyase_domain"/>
</dbReference>
<evidence type="ECO:0000259" key="4">
    <source>
        <dbReference type="Pfam" id="PF03328"/>
    </source>
</evidence>
<dbReference type="Gene3D" id="3.20.20.60">
    <property type="entry name" value="Phosphoenolpyruvate-binding domains"/>
    <property type="match status" value="1"/>
</dbReference>
<evidence type="ECO:0000313" key="5">
    <source>
        <dbReference type="EMBL" id="NYB74773.1"/>
    </source>
</evidence>
<accession>A0A974BKN8</accession>
<sequence length="252" mass="27628">MNKLLKKMNEGNCVYGPFMKTGDPAFVEIVGHSGFDFAILDLEHGPSNELALQNLIRGAQIVNLCPIVRVSKLDEVLIGRALDVGAQGVQVPQITNSKEAAIAVKASKFAPLGERGVCRFVRASNYSSTDRFKYLSEANDNLVILQLEGQEAINNLDEILDVSGIDVIFVGPYDLSQSIGVPGNINHPLVEEKMKYIIKRASEKGILTGTFVDAVDDATKWKNIGVSYISYSVDVGIFYETCKNILLMIKEE</sequence>
<evidence type="ECO:0000256" key="1">
    <source>
        <dbReference type="ARBA" id="ARBA00005568"/>
    </source>
</evidence>
<dbReference type="InterPro" id="IPR015813">
    <property type="entry name" value="Pyrv/PenolPyrv_kinase-like_dom"/>
</dbReference>
<dbReference type="Pfam" id="PF03328">
    <property type="entry name" value="HpcH_HpaI"/>
    <property type="match status" value="1"/>
</dbReference>
<dbReference type="PANTHER" id="PTHR30502:SF0">
    <property type="entry name" value="PHOSPHOENOLPYRUVATE CARBOXYLASE FAMILY PROTEIN"/>
    <property type="match status" value="1"/>
</dbReference>
<evidence type="ECO:0000256" key="2">
    <source>
        <dbReference type="ARBA" id="ARBA00022723"/>
    </source>
</evidence>
<gene>
    <name evidence="5" type="ORF">HZF24_11560</name>
</gene>
<dbReference type="GO" id="GO:0016832">
    <property type="term" value="F:aldehyde-lyase activity"/>
    <property type="evidence" value="ECO:0007669"/>
    <property type="project" value="TreeGrafter"/>
</dbReference>
<dbReference type="PANTHER" id="PTHR30502">
    <property type="entry name" value="2-KETO-3-DEOXY-L-RHAMNONATE ALDOLASE"/>
    <property type="match status" value="1"/>
</dbReference>
<comment type="similarity">
    <text evidence="1">Belongs to the HpcH/HpaI aldolase family.</text>
</comment>